<evidence type="ECO:0000313" key="4">
    <source>
        <dbReference type="Proteomes" id="UP000007753"/>
    </source>
</evidence>
<dbReference type="KEGG" id="sjp:SJA_C1-09530"/>
<sequence length="263" mass="28330">MNRNGASSRRPSDMQVGVAGKRQARTGRARSHPPIETVDVADIPGGGQLHLLKCGKEFSIQFGRDELMGSQDHLSEMALATLTSERLAGKDGHVLVGGLGMGFTLDAVLAAWSAQAFVTVAELVPQIVVWAKGPLAHLFKENLADPRVSLRLRDVYDIIAETSDGFDAILLDVDNGPDGFITSGNDRLYSHRGLAAAYAALRPGGLLSVWSSYADDGFAGRLEETGFEVDEIILPAYVGSTERWHNIWFAAKPGGRARLSDMQ</sequence>
<keyword evidence="1" id="KW-0620">Polyamine biosynthesis</keyword>
<evidence type="ECO:0000256" key="1">
    <source>
        <dbReference type="ARBA" id="ARBA00023115"/>
    </source>
</evidence>
<dbReference type="EC" id="2.5.1.16" evidence="3"/>
<proteinExistence type="predicted"/>
<protein>
    <submittedName>
        <fullName evidence="3">Spermidine synthase</fullName>
        <ecNumber evidence="3">2.5.1.16</ecNumber>
    </submittedName>
</protein>
<evidence type="ECO:0000256" key="2">
    <source>
        <dbReference type="SAM" id="MobiDB-lite"/>
    </source>
</evidence>
<dbReference type="STRING" id="452662.SJA_C1-09530"/>
<dbReference type="GO" id="GO:0006596">
    <property type="term" value="P:polyamine biosynthetic process"/>
    <property type="evidence" value="ECO:0007669"/>
    <property type="project" value="UniProtKB-KW"/>
</dbReference>
<dbReference type="HOGENOM" id="CLU_101666_0_0_5"/>
<evidence type="ECO:0000313" key="3">
    <source>
        <dbReference type="EMBL" id="BAI95787.1"/>
    </source>
</evidence>
<dbReference type="SUPFAM" id="SSF53335">
    <property type="entry name" value="S-adenosyl-L-methionine-dependent methyltransferases"/>
    <property type="match status" value="1"/>
</dbReference>
<accession>D4YZK5</accession>
<keyword evidence="4" id="KW-1185">Reference proteome</keyword>
<dbReference type="AlphaFoldDB" id="D4YZK5"/>
<dbReference type="eggNOG" id="COG0421">
    <property type="taxonomic scope" value="Bacteria"/>
</dbReference>
<organism evidence="3 4">
    <name type="scientific">Sphingobium indicum (strain DSM 16413 / CCM 7287 / MTCC 6362 / UT26 / NBRC 101211 / UT26S)</name>
    <name type="common">Sphingobium japonicum</name>
    <dbReference type="NCBI Taxonomy" id="452662"/>
    <lineage>
        <taxon>Bacteria</taxon>
        <taxon>Pseudomonadati</taxon>
        <taxon>Pseudomonadota</taxon>
        <taxon>Alphaproteobacteria</taxon>
        <taxon>Sphingomonadales</taxon>
        <taxon>Sphingomonadaceae</taxon>
        <taxon>Sphingobium</taxon>
    </lineage>
</organism>
<feature type="compositionally biased region" description="Basic residues" evidence="2">
    <location>
        <begin position="22"/>
        <end position="31"/>
    </location>
</feature>
<dbReference type="InterPro" id="IPR029063">
    <property type="entry name" value="SAM-dependent_MTases_sf"/>
</dbReference>
<feature type="region of interest" description="Disordered" evidence="2">
    <location>
        <begin position="1"/>
        <end position="34"/>
    </location>
</feature>
<dbReference type="GO" id="GO:0004766">
    <property type="term" value="F:spermidine synthase activity"/>
    <property type="evidence" value="ECO:0007669"/>
    <property type="project" value="UniProtKB-EC"/>
</dbReference>
<dbReference type="PANTHER" id="PTHR43317:SF3">
    <property type="entry name" value="BLR2883 PROTEIN"/>
    <property type="match status" value="1"/>
</dbReference>
<keyword evidence="3" id="KW-0808">Transferase</keyword>
<reference evidence="3 4" key="1">
    <citation type="journal article" date="2010" name="J. Bacteriol.">
        <title>Complete genome sequence of the representative gamma-hexachlorocyclohexane-degrading bacterium Sphingobium japonicum UT26.</title>
        <authorList>
            <person name="Nagata Y."/>
            <person name="Ohtsubo Y."/>
            <person name="Endo R."/>
            <person name="Ichikawa N."/>
            <person name="Ankai A."/>
            <person name="Oguchi A."/>
            <person name="Fukui S."/>
            <person name="Fujita N."/>
            <person name="Tsuda M."/>
        </authorList>
    </citation>
    <scope>NUCLEOTIDE SEQUENCE [LARGE SCALE GENOMIC DNA]</scope>
    <source>
        <strain evidence="4">DSM 16413 / CCM 7287 / MTCC 6362 / UT26 / NBRC 101211 / UT26S</strain>
    </source>
</reference>
<dbReference type="Proteomes" id="UP000007753">
    <property type="component" value="Chromosome 1"/>
</dbReference>
<gene>
    <name evidence="3" type="primary">speE</name>
    <name evidence="3" type="ordered locus">SJA_C1-09530</name>
</gene>
<dbReference type="EMBL" id="AP010803">
    <property type="protein sequence ID" value="BAI95787.1"/>
    <property type="molecule type" value="Genomic_DNA"/>
</dbReference>
<dbReference type="Gene3D" id="3.40.50.150">
    <property type="entry name" value="Vaccinia Virus protein VP39"/>
    <property type="match status" value="1"/>
</dbReference>
<name>D4YZK5_SPHIU</name>
<dbReference type="PANTHER" id="PTHR43317">
    <property type="entry name" value="THERMOSPERMINE SYNTHASE ACAULIS5"/>
    <property type="match status" value="1"/>
</dbReference>